<gene>
    <name evidence="7" type="ORF">DSCA_49360</name>
</gene>
<dbReference type="KEGG" id="dalk:DSCA_49360"/>
<evidence type="ECO:0000256" key="1">
    <source>
        <dbReference type="ARBA" id="ARBA00022741"/>
    </source>
</evidence>
<dbReference type="PROSITE" id="PS50045">
    <property type="entry name" value="SIGMA54_INTERACT_4"/>
    <property type="match status" value="1"/>
</dbReference>
<dbReference type="Pfam" id="PF25601">
    <property type="entry name" value="AAA_lid_14"/>
    <property type="match status" value="1"/>
</dbReference>
<dbReference type="GO" id="GO:0005524">
    <property type="term" value="F:ATP binding"/>
    <property type="evidence" value="ECO:0007669"/>
    <property type="project" value="UniProtKB-KW"/>
</dbReference>
<dbReference type="EMBL" id="AP021874">
    <property type="protein sequence ID" value="BBO71006.1"/>
    <property type="molecule type" value="Genomic_DNA"/>
</dbReference>
<accession>A0A5K7YP71</accession>
<dbReference type="InterPro" id="IPR003593">
    <property type="entry name" value="AAA+_ATPase"/>
</dbReference>
<organism evidence="7 8">
    <name type="scientific">Desulfosarcina alkanivorans</name>
    <dbReference type="NCBI Taxonomy" id="571177"/>
    <lineage>
        <taxon>Bacteria</taxon>
        <taxon>Pseudomonadati</taxon>
        <taxon>Thermodesulfobacteriota</taxon>
        <taxon>Desulfobacteria</taxon>
        <taxon>Desulfobacterales</taxon>
        <taxon>Desulfosarcinaceae</taxon>
        <taxon>Desulfosarcina</taxon>
    </lineage>
</organism>
<dbReference type="PROSITE" id="PS00676">
    <property type="entry name" value="SIGMA54_INTERACT_2"/>
    <property type="match status" value="1"/>
</dbReference>
<reference evidence="7 8" key="1">
    <citation type="submission" date="2019-11" db="EMBL/GenBank/DDBJ databases">
        <title>Comparative genomics of hydrocarbon-degrading Desulfosarcina strains.</title>
        <authorList>
            <person name="Watanabe M."/>
            <person name="Kojima H."/>
            <person name="Fukui M."/>
        </authorList>
    </citation>
    <scope>NUCLEOTIDE SEQUENCE [LARGE SCALE GENOMIC DNA]</scope>
    <source>
        <strain evidence="7 8">PL12</strain>
    </source>
</reference>
<name>A0A5K7YP71_9BACT</name>
<dbReference type="PRINTS" id="PR01590">
    <property type="entry name" value="HTHFIS"/>
</dbReference>
<dbReference type="FunFam" id="3.40.50.300:FF:000006">
    <property type="entry name" value="DNA-binding transcriptional regulator NtrC"/>
    <property type="match status" value="1"/>
</dbReference>
<dbReference type="Gene3D" id="1.10.10.60">
    <property type="entry name" value="Homeodomain-like"/>
    <property type="match status" value="1"/>
</dbReference>
<sequence>MKAIFQQILDVAPYDYPVHLSGDTGTGKELAARAIHDHSGRKKGPFIPVNCGAIPEHLVESELFGHVKGAFSGAGKARKGRFELAHGGTLFLDEVTDLSPFIQVRLLRVLENGSFEKVGGEQTVCARVRLISAANRPLKTEMKAGRFRQDLYYRINVVPIHMPPLKSRNGDIGLLARHFLNLAASRYHRHPVMFSDAAMAVMRRYDWPGNVRELQNAVHFSFVRSGGSRIDACHLPPEIQRAAAVAVGSGKLNPASVAEAIRRCGGNKSKAARHLGVGRATLYRFLSSCAEIRPTP</sequence>
<dbReference type="InterPro" id="IPR025944">
    <property type="entry name" value="Sigma_54_int_dom_CS"/>
</dbReference>
<evidence type="ECO:0000313" key="8">
    <source>
        <dbReference type="Proteomes" id="UP000427906"/>
    </source>
</evidence>
<dbReference type="PROSITE" id="PS00688">
    <property type="entry name" value="SIGMA54_INTERACT_3"/>
    <property type="match status" value="1"/>
</dbReference>
<dbReference type="InterPro" id="IPR027417">
    <property type="entry name" value="P-loop_NTPase"/>
</dbReference>
<feature type="domain" description="Sigma-54 factor interaction" evidence="6">
    <location>
        <begin position="1"/>
        <end position="223"/>
    </location>
</feature>
<dbReference type="SUPFAM" id="SSF46689">
    <property type="entry name" value="Homeodomain-like"/>
    <property type="match status" value="1"/>
</dbReference>
<dbReference type="Gene3D" id="3.40.50.300">
    <property type="entry name" value="P-loop containing nucleotide triphosphate hydrolases"/>
    <property type="match status" value="1"/>
</dbReference>
<dbReference type="GO" id="GO:0043565">
    <property type="term" value="F:sequence-specific DNA binding"/>
    <property type="evidence" value="ECO:0007669"/>
    <property type="project" value="InterPro"/>
</dbReference>
<protein>
    <recommendedName>
        <fullName evidence="6">Sigma-54 factor interaction domain-containing protein</fullName>
    </recommendedName>
</protein>
<keyword evidence="1" id="KW-0547">Nucleotide-binding</keyword>
<dbReference type="SMART" id="SM00382">
    <property type="entry name" value="AAA"/>
    <property type="match status" value="1"/>
</dbReference>
<dbReference type="SUPFAM" id="SSF52540">
    <property type="entry name" value="P-loop containing nucleoside triphosphate hydrolases"/>
    <property type="match status" value="1"/>
</dbReference>
<dbReference type="InterPro" id="IPR025943">
    <property type="entry name" value="Sigma_54_int_dom_ATP-bd_2"/>
</dbReference>
<dbReference type="PANTHER" id="PTHR32071:SF117">
    <property type="entry name" value="PTS-DEPENDENT DIHYDROXYACETONE KINASE OPERON REGULATORY PROTEIN-RELATED"/>
    <property type="match status" value="1"/>
</dbReference>
<evidence type="ECO:0000256" key="5">
    <source>
        <dbReference type="ARBA" id="ARBA00023163"/>
    </source>
</evidence>
<evidence type="ECO:0000259" key="6">
    <source>
        <dbReference type="PROSITE" id="PS50045"/>
    </source>
</evidence>
<dbReference type="InterPro" id="IPR009057">
    <property type="entry name" value="Homeodomain-like_sf"/>
</dbReference>
<keyword evidence="4" id="KW-0238">DNA-binding</keyword>
<dbReference type="AlphaFoldDB" id="A0A5K7YP71"/>
<evidence type="ECO:0000256" key="2">
    <source>
        <dbReference type="ARBA" id="ARBA00022840"/>
    </source>
</evidence>
<dbReference type="InterPro" id="IPR002197">
    <property type="entry name" value="HTH_Fis"/>
</dbReference>
<dbReference type="GO" id="GO:0006355">
    <property type="term" value="P:regulation of DNA-templated transcription"/>
    <property type="evidence" value="ECO:0007669"/>
    <property type="project" value="InterPro"/>
</dbReference>
<proteinExistence type="predicted"/>
<keyword evidence="8" id="KW-1185">Reference proteome</keyword>
<dbReference type="PANTHER" id="PTHR32071">
    <property type="entry name" value="TRANSCRIPTIONAL REGULATORY PROTEIN"/>
    <property type="match status" value="1"/>
</dbReference>
<keyword evidence="2" id="KW-0067">ATP-binding</keyword>
<dbReference type="Pfam" id="PF00158">
    <property type="entry name" value="Sigma54_activat"/>
    <property type="match status" value="1"/>
</dbReference>
<dbReference type="CDD" id="cd00009">
    <property type="entry name" value="AAA"/>
    <property type="match status" value="1"/>
</dbReference>
<dbReference type="Gene3D" id="1.10.8.60">
    <property type="match status" value="1"/>
</dbReference>
<dbReference type="InterPro" id="IPR058031">
    <property type="entry name" value="AAA_lid_NorR"/>
</dbReference>
<keyword evidence="3" id="KW-0805">Transcription regulation</keyword>
<dbReference type="InterPro" id="IPR002078">
    <property type="entry name" value="Sigma_54_int"/>
</dbReference>
<evidence type="ECO:0000256" key="4">
    <source>
        <dbReference type="ARBA" id="ARBA00023125"/>
    </source>
</evidence>
<dbReference type="Pfam" id="PF02954">
    <property type="entry name" value="HTH_8"/>
    <property type="match status" value="1"/>
</dbReference>
<dbReference type="Proteomes" id="UP000427906">
    <property type="component" value="Chromosome"/>
</dbReference>
<keyword evidence="5" id="KW-0804">Transcription</keyword>
<evidence type="ECO:0000256" key="3">
    <source>
        <dbReference type="ARBA" id="ARBA00023015"/>
    </source>
</evidence>
<evidence type="ECO:0000313" key="7">
    <source>
        <dbReference type="EMBL" id="BBO71006.1"/>
    </source>
</evidence>